<dbReference type="OrthoDB" id="6147321at2759"/>
<dbReference type="EMBL" id="AMQN01002962">
    <property type="status" value="NOT_ANNOTATED_CDS"/>
    <property type="molecule type" value="Genomic_DNA"/>
</dbReference>
<dbReference type="OMA" id="LCAGIFW"/>
<evidence type="ECO:0000256" key="2">
    <source>
        <dbReference type="ARBA" id="ARBA00022692"/>
    </source>
</evidence>
<dbReference type="Pfam" id="PF00001">
    <property type="entry name" value="7tm_1"/>
    <property type="match status" value="1"/>
</dbReference>
<dbReference type="InterPro" id="IPR017452">
    <property type="entry name" value="GPCR_Rhodpsn_7TM"/>
</dbReference>
<evidence type="ECO:0000256" key="1">
    <source>
        <dbReference type="ARBA" id="ARBA00004141"/>
    </source>
</evidence>
<dbReference type="PRINTS" id="PR00237">
    <property type="entry name" value="GPCRRHODOPSN"/>
</dbReference>
<name>R7THY3_CAPTE</name>
<feature type="transmembrane region" description="Helical" evidence="8">
    <location>
        <begin position="71"/>
        <end position="93"/>
    </location>
</feature>
<organism evidence="10">
    <name type="scientific">Capitella teleta</name>
    <name type="common">Polychaete worm</name>
    <dbReference type="NCBI Taxonomy" id="283909"/>
    <lineage>
        <taxon>Eukaryota</taxon>
        <taxon>Metazoa</taxon>
        <taxon>Spiralia</taxon>
        <taxon>Lophotrochozoa</taxon>
        <taxon>Annelida</taxon>
        <taxon>Polychaeta</taxon>
        <taxon>Sedentaria</taxon>
        <taxon>Scolecida</taxon>
        <taxon>Capitellidae</taxon>
        <taxon>Capitella</taxon>
    </lineage>
</organism>
<evidence type="ECO:0000256" key="8">
    <source>
        <dbReference type="SAM" id="Phobius"/>
    </source>
</evidence>
<dbReference type="SUPFAM" id="SSF81321">
    <property type="entry name" value="Family A G protein-coupled receptor-like"/>
    <property type="match status" value="2"/>
</dbReference>
<dbReference type="AlphaFoldDB" id="R7THY3"/>
<evidence type="ECO:0000256" key="4">
    <source>
        <dbReference type="ARBA" id="ARBA00023040"/>
    </source>
</evidence>
<comment type="subcellular location">
    <subcellularLocation>
        <location evidence="1">Membrane</location>
        <topology evidence="1">Multi-pass membrane protein</topology>
    </subcellularLocation>
</comment>
<feature type="transmembrane region" description="Helical" evidence="8">
    <location>
        <begin position="200"/>
        <end position="223"/>
    </location>
</feature>
<protein>
    <recommendedName>
        <fullName evidence="9">G-protein coupled receptors family 1 profile domain-containing protein</fullName>
    </recommendedName>
</protein>
<dbReference type="PROSITE" id="PS50262">
    <property type="entry name" value="G_PROTEIN_RECEP_F1_2"/>
    <property type="match status" value="2"/>
</dbReference>
<keyword evidence="4" id="KW-0297">G-protein coupled receptor</keyword>
<feature type="transmembrane region" description="Helical" evidence="8">
    <location>
        <begin position="290"/>
        <end position="316"/>
    </location>
</feature>
<evidence type="ECO:0000256" key="6">
    <source>
        <dbReference type="ARBA" id="ARBA00023170"/>
    </source>
</evidence>
<evidence type="ECO:0000256" key="5">
    <source>
        <dbReference type="ARBA" id="ARBA00023136"/>
    </source>
</evidence>
<feature type="transmembrane region" description="Helical" evidence="8">
    <location>
        <begin position="550"/>
        <end position="567"/>
    </location>
</feature>
<keyword evidence="7" id="KW-0807">Transducer</keyword>
<feature type="domain" description="G-protein coupled receptors family 1 profile" evidence="9">
    <location>
        <begin position="488"/>
        <end position="611"/>
    </location>
</feature>
<keyword evidence="6" id="KW-0675">Receptor</keyword>
<evidence type="ECO:0000259" key="9">
    <source>
        <dbReference type="PROSITE" id="PS50262"/>
    </source>
</evidence>
<proteinExistence type="predicted"/>
<dbReference type="GO" id="GO:0016020">
    <property type="term" value="C:membrane"/>
    <property type="evidence" value="ECO:0007669"/>
    <property type="project" value="UniProtKB-SubCell"/>
</dbReference>
<dbReference type="STRING" id="283909.R7THY3"/>
<feature type="transmembrane region" description="Helical" evidence="8">
    <location>
        <begin position="36"/>
        <end position="59"/>
    </location>
</feature>
<dbReference type="EMBL" id="AMQN01002961">
    <property type="status" value="NOT_ANNOTATED_CDS"/>
    <property type="molecule type" value="Genomic_DNA"/>
</dbReference>
<reference evidence="10 12" key="2">
    <citation type="journal article" date="2013" name="Nature">
        <title>Insights into bilaterian evolution from three spiralian genomes.</title>
        <authorList>
            <person name="Simakov O."/>
            <person name="Marletaz F."/>
            <person name="Cho S.J."/>
            <person name="Edsinger-Gonzales E."/>
            <person name="Havlak P."/>
            <person name="Hellsten U."/>
            <person name="Kuo D.H."/>
            <person name="Larsson T."/>
            <person name="Lv J."/>
            <person name="Arendt D."/>
            <person name="Savage R."/>
            <person name="Osoegawa K."/>
            <person name="de Jong P."/>
            <person name="Grimwood J."/>
            <person name="Chapman J.A."/>
            <person name="Shapiro H."/>
            <person name="Aerts A."/>
            <person name="Otillar R.P."/>
            <person name="Terry A.Y."/>
            <person name="Boore J.L."/>
            <person name="Grigoriev I.V."/>
            <person name="Lindberg D.R."/>
            <person name="Seaver E.C."/>
            <person name="Weisblat D.A."/>
            <person name="Putnam N.H."/>
            <person name="Rokhsar D.S."/>
        </authorList>
    </citation>
    <scope>NUCLEOTIDE SEQUENCE</scope>
    <source>
        <strain evidence="10 12">I ESC-2004</strain>
    </source>
</reference>
<accession>R7THY3</accession>
<feature type="transmembrane region" description="Helical" evidence="8">
    <location>
        <begin position="497"/>
        <end position="520"/>
    </location>
</feature>
<dbReference type="HOGENOM" id="CLU_413467_0_0_1"/>
<dbReference type="PANTHER" id="PTHR24243">
    <property type="entry name" value="G-PROTEIN COUPLED RECEPTOR"/>
    <property type="match status" value="1"/>
</dbReference>
<keyword evidence="5 8" id="KW-0472">Membrane</keyword>
<feature type="transmembrane region" description="Helical" evidence="8">
    <location>
        <begin position="587"/>
        <end position="613"/>
    </location>
</feature>
<reference evidence="11" key="3">
    <citation type="submission" date="2015-06" db="UniProtKB">
        <authorList>
            <consortium name="EnsemblMetazoa"/>
        </authorList>
    </citation>
    <scope>IDENTIFICATION</scope>
</reference>
<evidence type="ECO:0000313" key="10">
    <source>
        <dbReference type="EMBL" id="ELT91166.1"/>
    </source>
</evidence>
<dbReference type="GO" id="GO:0004930">
    <property type="term" value="F:G protein-coupled receptor activity"/>
    <property type="evidence" value="ECO:0007669"/>
    <property type="project" value="UniProtKB-KW"/>
</dbReference>
<keyword evidence="3 8" id="KW-1133">Transmembrane helix</keyword>
<feature type="transmembrane region" description="Helical" evidence="8">
    <location>
        <begin position="253"/>
        <end position="270"/>
    </location>
</feature>
<sequence>MLTTEATWDTYNDTQASLIHAPVAQDITAWYKYALLSAYIVMLVGMVLNLITVIAYVQSPLLSRGKPVHQLIFNMTISDLTACLASQPFFLFFYTDAGQRYIIGRKFQCIASMVGNIIGFDSTMMALILITCERLFAIHSPLQHMHRVTKKSCRVAILIAWIFLVLKNGSLFIFNKWSPHVPCVGITIMTDSYVFYNYNLILYTMLGIIALLNILLIIVVIIAKQKAGKMSASETMTKSARRQIKSTRSEMKIVKIVFLAVGVLFLTWIPHNTLANVAQSYVSKNQTAPFNIVVSWHMTRGLVIFGTIADPLIYFLQNSGCRSAILSLFGRSETKTPGPELKKRAVYSLDSQISEDKSYCIVPKGMKLSMLTPISTNKQALLAILRITGIWLSGRPLDFQSKGPPKVTSEPSASYDHKRCITKSNYLAMKAIHLLFMMPVNLALEKRSTQTELQHNLFLAEFIARDLFHMNDLMLQNFRAKPTDIHLNSYVFYNYNLILYTMLGIIALLNILLIIVVIIAKQKAGTMSASETMTKSARRQIKSTRSEMKIVKIVFLAVGVLFLTWIPHNTLANVAQSYVSKNQTAPFNIVVSWHMTRSIVIFGTIADPLIYFLQNSGCRSAILSLFGRSETKTPGPELKKRAVYSLDSQICESTLSEMTAESGK</sequence>
<keyword evidence="2 8" id="KW-0812">Transmembrane</keyword>
<feature type="transmembrane region" description="Helical" evidence="8">
    <location>
        <begin position="153"/>
        <end position="174"/>
    </location>
</feature>
<dbReference type="EnsemblMetazoa" id="CapteT207692">
    <property type="protein sequence ID" value="CapteP207692"/>
    <property type="gene ID" value="CapteG207692"/>
</dbReference>
<dbReference type="CDD" id="cd00637">
    <property type="entry name" value="7tm_classA_rhodopsin-like"/>
    <property type="match status" value="2"/>
</dbReference>
<evidence type="ECO:0000256" key="7">
    <source>
        <dbReference type="ARBA" id="ARBA00023224"/>
    </source>
</evidence>
<dbReference type="EMBL" id="KB310616">
    <property type="protein sequence ID" value="ELT91166.1"/>
    <property type="molecule type" value="Genomic_DNA"/>
</dbReference>
<evidence type="ECO:0000313" key="12">
    <source>
        <dbReference type="Proteomes" id="UP000014760"/>
    </source>
</evidence>
<evidence type="ECO:0000313" key="11">
    <source>
        <dbReference type="EnsemblMetazoa" id="CapteP207692"/>
    </source>
</evidence>
<keyword evidence="12" id="KW-1185">Reference proteome</keyword>
<dbReference type="Proteomes" id="UP000014760">
    <property type="component" value="Unassembled WGS sequence"/>
</dbReference>
<dbReference type="InterPro" id="IPR000276">
    <property type="entry name" value="GPCR_Rhodpsn"/>
</dbReference>
<feature type="domain" description="G-protein coupled receptors family 1 profile" evidence="9">
    <location>
        <begin position="48"/>
        <end position="314"/>
    </location>
</feature>
<feature type="transmembrane region" description="Helical" evidence="8">
    <location>
        <begin position="427"/>
        <end position="444"/>
    </location>
</feature>
<reference evidence="12" key="1">
    <citation type="submission" date="2012-12" db="EMBL/GenBank/DDBJ databases">
        <authorList>
            <person name="Hellsten U."/>
            <person name="Grimwood J."/>
            <person name="Chapman J.A."/>
            <person name="Shapiro H."/>
            <person name="Aerts A."/>
            <person name="Otillar R.P."/>
            <person name="Terry A.Y."/>
            <person name="Boore J.L."/>
            <person name="Simakov O."/>
            <person name="Marletaz F."/>
            <person name="Cho S.-J."/>
            <person name="Edsinger-Gonzales E."/>
            <person name="Havlak P."/>
            <person name="Kuo D.-H."/>
            <person name="Larsson T."/>
            <person name="Lv J."/>
            <person name="Arendt D."/>
            <person name="Savage R."/>
            <person name="Osoegawa K."/>
            <person name="de Jong P."/>
            <person name="Lindberg D.R."/>
            <person name="Seaver E.C."/>
            <person name="Weisblat D.A."/>
            <person name="Putnam N.H."/>
            <person name="Grigoriev I.V."/>
            <person name="Rokhsar D.S."/>
        </authorList>
    </citation>
    <scope>NUCLEOTIDE SEQUENCE</scope>
    <source>
        <strain evidence="12">I ESC-2004</strain>
    </source>
</reference>
<evidence type="ECO:0000256" key="3">
    <source>
        <dbReference type="ARBA" id="ARBA00022989"/>
    </source>
</evidence>
<dbReference type="Gene3D" id="1.20.1070.10">
    <property type="entry name" value="Rhodopsin 7-helix transmembrane proteins"/>
    <property type="match status" value="2"/>
</dbReference>
<gene>
    <name evidence="10" type="ORF">CAPTEDRAFT_207692</name>
</gene>
<dbReference type="PANTHER" id="PTHR24243:SF208">
    <property type="entry name" value="PYROKININ-1 RECEPTOR"/>
    <property type="match status" value="1"/>
</dbReference>